<sequence>MDCCRDLCSNISRRKHLGTHEELYETSLRRSLTTFQLTVMGMGAMIGAGLYVLSGVEAKEVTGPAIVVSYAIATVAAILSALCYVEFACRIPKTGSAYTFTYVAIGEIWAFLIGWNLILEYAISAASVASSFVGYMDSLTGYKIRNYTVETIMGGELWDVPYIAPYPNLLASLLIILISIFIAAGANVSVGVTVVLMGVNIVVIVIIVVLGFMKADIKNWQDYGGFVPNGPASVIAGAATLFYSFVGFDTIAIANEETLNPRKSIPRATFMSILITSVCYILASAVLTLLVPYPQLDEESAFAAAFQQRGIEWARWMVAVGALCAMFTTIVMSLYSLPRSIYAMASDGLLFDFLGTVNQYTKVPVYAVLFSMVLVVIPAMFFTLSQLVEFLSIGVLLGYAFVSAAVITLRYGPDDITTGNDASLEMTSSPNGHDDQKPSAQPLDDNSKLLDSTSAAVPGTLKHQFRSTPLLRALARLRPGVAVKIGLWVSIFFMSCTLSLVEYGSSDIAAPKVWAILLLIFFSVCTLLSFLVITIHYQNVDTQDYYRVPFVPLFPWLSIFVNVVLLMKLRPITWLRFLVWVTVGLFIYLVYGYRHSKAGRISRERLNNESTDVGNHGNGSTENAASYGSTN</sequence>
<evidence type="ECO:0000259" key="8">
    <source>
        <dbReference type="Pfam" id="PF13906"/>
    </source>
</evidence>
<dbReference type="InterPro" id="IPR002293">
    <property type="entry name" value="AA/rel_permease1"/>
</dbReference>
<feature type="region of interest" description="Disordered" evidence="6">
    <location>
        <begin position="608"/>
        <end position="631"/>
    </location>
</feature>
<accession>A0A7M7GL92</accession>
<dbReference type="EnsemblMetazoa" id="XM_003731441">
    <property type="protein sequence ID" value="XP_003731489"/>
    <property type="gene ID" value="LOC100887921"/>
</dbReference>
<dbReference type="EnsemblMetazoa" id="XM_011677970">
    <property type="protein sequence ID" value="XP_011676272"/>
    <property type="gene ID" value="LOC100887921"/>
</dbReference>
<dbReference type="InterPro" id="IPR029485">
    <property type="entry name" value="CAT_C"/>
</dbReference>
<dbReference type="Gene3D" id="1.20.1740.10">
    <property type="entry name" value="Amino acid/polyamine transporter I"/>
    <property type="match status" value="2"/>
</dbReference>
<dbReference type="PANTHER" id="PTHR43243:SF4">
    <property type="entry name" value="CATIONIC AMINO ACID TRANSPORTER 4"/>
    <property type="match status" value="1"/>
</dbReference>
<evidence type="ECO:0000256" key="2">
    <source>
        <dbReference type="ARBA" id="ARBA00022448"/>
    </source>
</evidence>
<dbReference type="OrthoDB" id="3900342at2759"/>
<feature type="transmembrane region" description="Helical" evidence="7">
    <location>
        <begin position="513"/>
        <end position="533"/>
    </location>
</feature>
<feature type="transmembrane region" description="Helical" evidence="7">
    <location>
        <begin position="313"/>
        <end position="335"/>
    </location>
</feature>
<feature type="transmembrane region" description="Helical" evidence="7">
    <location>
        <begin position="190"/>
        <end position="212"/>
    </location>
</feature>
<dbReference type="PIRSF" id="PIRSF006060">
    <property type="entry name" value="AA_transporter"/>
    <property type="match status" value="1"/>
</dbReference>
<name>A0A7M7GL92_STRPU</name>
<evidence type="ECO:0000256" key="4">
    <source>
        <dbReference type="ARBA" id="ARBA00022989"/>
    </source>
</evidence>
<protein>
    <recommendedName>
        <fullName evidence="8">Cationic amino acid transporter C-terminal domain-containing protein</fullName>
    </recommendedName>
</protein>
<reference evidence="10" key="1">
    <citation type="submission" date="2015-02" db="EMBL/GenBank/DDBJ databases">
        <title>Genome sequencing for Strongylocentrotus purpuratus.</title>
        <authorList>
            <person name="Murali S."/>
            <person name="Liu Y."/>
            <person name="Vee V."/>
            <person name="English A."/>
            <person name="Wang M."/>
            <person name="Skinner E."/>
            <person name="Han Y."/>
            <person name="Muzny D.M."/>
            <person name="Worley K.C."/>
            <person name="Gibbs R.A."/>
        </authorList>
    </citation>
    <scope>NUCLEOTIDE SEQUENCE</scope>
</reference>
<reference evidence="9" key="2">
    <citation type="submission" date="2021-01" db="UniProtKB">
        <authorList>
            <consortium name="EnsemblMetazoa"/>
        </authorList>
    </citation>
    <scope>IDENTIFICATION</scope>
</reference>
<dbReference type="GeneID" id="100887921"/>
<proteinExistence type="predicted"/>
<dbReference type="RefSeq" id="XP_003731489.1">
    <property type="nucleotide sequence ID" value="XM_003731441.3"/>
</dbReference>
<feature type="domain" description="Cationic amino acid transporter C-terminal" evidence="8">
    <location>
        <begin position="546"/>
        <end position="596"/>
    </location>
</feature>
<keyword evidence="2" id="KW-0813">Transport</keyword>
<feature type="compositionally biased region" description="Polar residues" evidence="6">
    <location>
        <begin position="422"/>
        <end position="431"/>
    </location>
</feature>
<feature type="transmembrane region" description="Helical" evidence="7">
    <location>
        <begin position="273"/>
        <end position="293"/>
    </location>
</feature>
<keyword evidence="4 7" id="KW-1133">Transmembrane helix</keyword>
<keyword evidence="5 7" id="KW-0472">Membrane</keyword>
<dbReference type="KEGG" id="spu:100887921"/>
<feature type="transmembrane region" description="Helical" evidence="7">
    <location>
        <begin position="573"/>
        <end position="593"/>
    </location>
</feature>
<dbReference type="InParanoid" id="A0A7M7GL92"/>
<keyword evidence="3 7" id="KW-0812">Transmembrane</keyword>
<feature type="transmembrane region" description="Helical" evidence="7">
    <location>
        <begin position="481"/>
        <end position="501"/>
    </location>
</feature>
<dbReference type="Pfam" id="PF13520">
    <property type="entry name" value="AA_permease_2"/>
    <property type="match status" value="1"/>
</dbReference>
<feature type="transmembrane region" description="Helical" evidence="7">
    <location>
        <begin position="65"/>
        <end position="85"/>
    </location>
</feature>
<feature type="transmembrane region" description="Helical" evidence="7">
    <location>
        <begin position="32"/>
        <end position="53"/>
    </location>
</feature>
<dbReference type="GO" id="GO:0015171">
    <property type="term" value="F:amino acid transmembrane transporter activity"/>
    <property type="evidence" value="ECO:0000318"/>
    <property type="project" value="GO_Central"/>
</dbReference>
<evidence type="ECO:0000256" key="7">
    <source>
        <dbReference type="SAM" id="Phobius"/>
    </source>
</evidence>
<dbReference type="RefSeq" id="XP_011676272.1">
    <property type="nucleotide sequence ID" value="XM_011677970.2"/>
</dbReference>
<feature type="transmembrane region" description="Helical" evidence="7">
    <location>
        <begin position="163"/>
        <end position="183"/>
    </location>
</feature>
<evidence type="ECO:0000256" key="5">
    <source>
        <dbReference type="ARBA" id="ARBA00023136"/>
    </source>
</evidence>
<feature type="transmembrane region" description="Helical" evidence="7">
    <location>
        <begin position="232"/>
        <end position="252"/>
    </location>
</feature>
<evidence type="ECO:0000313" key="10">
    <source>
        <dbReference type="Proteomes" id="UP000007110"/>
    </source>
</evidence>
<organism evidence="9 10">
    <name type="scientific">Strongylocentrotus purpuratus</name>
    <name type="common">Purple sea urchin</name>
    <dbReference type="NCBI Taxonomy" id="7668"/>
    <lineage>
        <taxon>Eukaryota</taxon>
        <taxon>Metazoa</taxon>
        <taxon>Echinodermata</taxon>
        <taxon>Eleutherozoa</taxon>
        <taxon>Echinozoa</taxon>
        <taxon>Echinoidea</taxon>
        <taxon>Euechinoidea</taxon>
        <taxon>Echinacea</taxon>
        <taxon>Camarodonta</taxon>
        <taxon>Echinidea</taxon>
        <taxon>Strongylocentrotidae</taxon>
        <taxon>Strongylocentrotus</taxon>
    </lineage>
</organism>
<keyword evidence="10" id="KW-1185">Reference proteome</keyword>
<feature type="transmembrane region" description="Helical" evidence="7">
    <location>
        <begin position="390"/>
        <end position="409"/>
    </location>
</feature>
<comment type="subcellular location">
    <subcellularLocation>
        <location evidence="1">Membrane</location>
        <topology evidence="1">Multi-pass membrane protein</topology>
    </subcellularLocation>
</comment>
<evidence type="ECO:0000256" key="1">
    <source>
        <dbReference type="ARBA" id="ARBA00004141"/>
    </source>
</evidence>
<dbReference type="PANTHER" id="PTHR43243">
    <property type="entry name" value="INNER MEMBRANE TRANSPORTER YGJI-RELATED"/>
    <property type="match status" value="1"/>
</dbReference>
<feature type="transmembrane region" description="Helical" evidence="7">
    <location>
        <begin position="545"/>
        <end position="567"/>
    </location>
</feature>
<evidence type="ECO:0000256" key="6">
    <source>
        <dbReference type="SAM" id="MobiDB-lite"/>
    </source>
</evidence>
<dbReference type="GO" id="GO:0005886">
    <property type="term" value="C:plasma membrane"/>
    <property type="evidence" value="ECO:0000318"/>
    <property type="project" value="GO_Central"/>
</dbReference>
<dbReference type="AlphaFoldDB" id="A0A7M7GL92"/>
<feature type="region of interest" description="Disordered" evidence="6">
    <location>
        <begin position="422"/>
        <end position="443"/>
    </location>
</feature>
<evidence type="ECO:0000256" key="3">
    <source>
        <dbReference type="ARBA" id="ARBA00022692"/>
    </source>
</evidence>
<dbReference type="Proteomes" id="UP000007110">
    <property type="component" value="Unassembled WGS sequence"/>
</dbReference>
<dbReference type="GO" id="GO:0006865">
    <property type="term" value="P:amino acid transport"/>
    <property type="evidence" value="ECO:0000318"/>
    <property type="project" value="GO_Central"/>
</dbReference>
<dbReference type="Pfam" id="PF13906">
    <property type="entry name" value="AA_permease_C"/>
    <property type="match status" value="1"/>
</dbReference>
<evidence type="ECO:0000313" key="9">
    <source>
        <dbReference type="EnsemblMetazoa" id="XP_003731489"/>
    </source>
</evidence>
<feature type="transmembrane region" description="Helical" evidence="7">
    <location>
        <begin position="363"/>
        <end position="384"/>
    </location>
</feature>
<dbReference type="OMA" id="NGAFTMY"/>